<dbReference type="GO" id="GO:0000422">
    <property type="term" value="P:autophagy of mitochondrion"/>
    <property type="evidence" value="ECO:0007669"/>
    <property type="project" value="TreeGrafter"/>
</dbReference>
<comment type="similarity">
    <text evidence="1">Belongs to the ATG10 family.</text>
</comment>
<dbReference type="Pfam" id="PF03987">
    <property type="entry name" value="Autophagy_act_C"/>
    <property type="match status" value="1"/>
</dbReference>
<dbReference type="InterPro" id="IPR007135">
    <property type="entry name" value="Atg3/Atg10"/>
</dbReference>
<dbReference type="STRING" id="1182541.W9Y802"/>
<proteinExistence type="inferred from homology"/>
<sequence>MATLDAFPSITESEFVKACRALEMRSLDRLDGTDWTSIRWSGDELVIKQRRRVNDGDREVCNGNPKEEDGDEENMDPIEEACHDTLVRGRDDFGALTIDFSITLSPTYCVPVLWFSCPPIVDGKVFSLDQVYRILVPLAFQQSLRSVGVMGGISMAHHPVSDHPAFFVHPCNTHEALSALCTDKSLTPERYLILWLGLIGSSVGLHIPSKLFETDGS</sequence>
<dbReference type="OrthoDB" id="4089664at2759"/>
<evidence type="ECO:0000256" key="1">
    <source>
        <dbReference type="ARBA" id="ARBA00005696"/>
    </source>
</evidence>
<accession>W9Y802</accession>
<dbReference type="PANTHER" id="PTHR14957:SF1">
    <property type="entry name" value="UBIQUITIN-LIKE-CONJUGATING ENZYME ATG10"/>
    <property type="match status" value="1"/>
</dbReference>
<dbReference type="GO" id="GO:0005829">
    <property type="term" value="C:cytosol"/>
    <property type="evidence" value="ECO:0007669"/>
    <property type="project" value="TreeGrafter"/>
</dbReference>
<gene>
    <name evidence="8" type="ORF">A1O1_08930</name>
</gene>
<evidence type="ECO:0000256" key="4">
    <source>
        <dbReference type="ARBA" id="ARBA00022786"/>
    </source>
</evidence>
<keyword evidence="5" id="KW-0653">Protein transport</keyword>
<dbReference type="GO" id="GO:0061651">
    <property type="term" value="F:Atg12 conjugating enzyme activity"/>
    <property type="evidence" value="ECO:0007669"/>
    <property type="project" value="TreeGrafter"/>
</dbReference>
<dbReference type="GO" id="GO:0015031">
    <property type="term" value="P:protein transport"/>
    <property type="evidence" value="ECO:0007669"/>
    <property type="project" value="UniProtKB-KW"/>
</dbReference>
<keyword evidence="3" id="KW-0808">Transferase</keyword>
<evidence type="ECO:0000256" key="5">
    <source>
        <dbReference type="ARBA" id="ARBA00022927"/>
    </source>
</evidence>
<dbReference type="Gene3D" id="3.30.1460.50">
    <property type="match status" value="1"/>
</dbReference>
<protein>
    <recommendedName>
        <fullName evidence="2">Ubiquitin-like-conjugating enzyme ATG10</fullName>
    </recommendedName>
    <alternativeName>
        <fullName evidence="7">Autophagy-related protein 10</fullName>
    </alternativeName>
</protein>
<evidence type="ECO:0000313" key="8">
    <source>
        <dbReference type="EMBL" id="EXJ78529.1"/>
    </source>
</evidence>
<name>W9Y802_9EURO</name>
<dbReference type="Proteomes" id="UP000019484">
    <property type="component" value="Unassembled WGS sequence"/>
</dbReference>
<reference evidence="8 9" key="1">
    <citation type="submission" date="2013-03" db="EMBL/GenBank/DDBJ databases">
        <title>The Genome Sequence of Capronia coronata CBS 617.96.</title>
        <authorList>
            <consortium name="The Broad Institute Genomics Platform"/>
            <person name="Cuomo C."/>
            <person name="de Hoog S."/>
            <person name="Gorbushina A."/>
            <person name="Walker B."/>
            <person name="Young S.K."/>
            <person name="Zeng Q."/>
            <person name="Gargeya S."/>
            <person name="Fitzgerald M."/>
            <person name="Haas B."/>
            <person name="Abouelleil A."/>
            <person name="Allen A.W."/>
            <person name="Alvarado L."/>
            <person name="Arachchi H.M."/>
            <person name="Berlin A.M."/>
            <person name="Chapman S.B."/>
            <person name="Gainer-Dewar J."/>
            <person name="Goldberg J."/>
            <person name="Griggs A."/>
            <person name="Gujja S."/>
            <person name="Hansen M."/>
            <person name="Howarth C."/>
            <person name="Imamovic A."/>
            <person name="Ireland A."/>
            <person name="Larimer J."/>
            <person name="McCowan C."/>
            <person name="Murphy C."/>
            <person name="Pearson M."/>
            <person name="Poon T.W."/>
            <person name="Priest M."/>
            <person name="Roberts A."/>
            <person name="Saif S."/>
            <person name="Shea T."/>
            <person name="Sisk P."/>
            <person name="Sykes S."/>
            <person name="Wortman J."/>
            <person name="Nusbaum C."/>
            <person name="Birren B."/>
        </authorList>
    </citation>
    <scope>NUCLEOTIDE SEQUENCE [LARGE SCALE GENOMIC DNA]</scope>
    <source>
        <strain evidence="8 9">CBS 617.96</strain>
    </source>
</reference>
<dbReference type="AlphaFoldDB" id="W9Y802"/>
<evidence type="ECO:0000256" key="6">
    <source>
        <dbReference type="ARBA" id="ARBA00023006"/>
    </source>
</evidence>
<keyword evidence="6" id="KW-0072">Autophagy</keyword>
<comment type="caution">
    <text evidence="8">The sequence shown here is derived from an EMBL/GenBank/DDBJ whole genome shotgun (WGS) entry which is preliminary data.</text>
</comment>
<evidence type="ECO:0000256" key="7">
    <source>
        <dbReference type="ARBA" id="ARBA00029833"/>
    </source>
</evidence>
<keyword evidence="9" id="KW-1185">Reference proteome</keyword>
<dbReference type="GO" id="GO:0000045">
    <property type="term" value="P:autophagosome assembly"/>
    <property type="evidence" value="ECO:0007669"/>
    <property type="project" value="TreeGrafter"/>
</dbReference>
<evidence type="ECO:0000313" key="9">
    <source>
        <dbReference type="Proteomes" id="UP000019484"/>
    </source>
</evidence>
<keyword evidence="4" id="KW-0833">Ubl conjugation pathway</keyword>
<dbReference type="EMBL" id="AMWN01000011">
    <property type="protein sequence ID" value="EXJ78529.1"/>
    <property type="molecule type" value="Genomic_DNA"/>
</dbReference>
<dbReference type="PANTHER" id="PTHR14957">
    <property type="entry name" value="UBIQUITIN-LIKE-CONJUGATING ENZYME ATG10"/>
    <property type="match status" value="1"/>
</dbReference>
<dbReference type="RefSeq" id="XP_007727977.1">
    <property type="nucleotide sequence ID" value="XM_007729787.1"/>
</dbReference>
<organism evidence="8 9">
    <name type="scientific">Capronia coronata CBS 617.96</name>
    <dbReference type="NCBI Taxonomy" id="1182541"/>
    <lineage>
        <taxon>Eukaryota</taxon>
        <taxon>Fungi</taxon>
        <taxon>Dikarya</taxon>
        <taxon>Ascomycota</taxon>
        <taxon>Pezizomycotina</taxon>
        <taxon>Eurotiomycetes</taxon>
        <taxon>Chaetothyriomycetidae</taxon>
        <taxon>Chaetothyriales</taxon>
        <taxon>Herpotrichiellaceae</taxon>
        <taxon>Capronia</taxon>
    </lineage>
</organism>
<dbReference type="GO" id="GO:0032446">
    <property type="term" value="P:protein modification by small protein conjugation"/>
    <property type="evidence" value="ECO:0007669"/>
    <property type="project" value="TreeGrafter"/>
</dbReference>
<dbReference type="eggNOG" id="KOG4741">
    <property type="taxonomic scope" value="Eukaryota"/>
</dbReference>
<evidence type="ECO:0000256" key="2">
    <source>
        <dbReference type="ARBA" id="ARBA00021099"/>
    </source>
</evidence>
<keyword evidence="5" id="KW-0813">Transport</keyword>
<dbReference type="GeneID" id="19163776"/>
<evidence type="ECO:0000256" key="3">
    <source>
        <dbReference type="ARBA" id="ARBA00022679"/>
    </source>
</evidence>
<dbReference type="HOGENOM" id="CLU_072332_0_2_1"/>